<feature type="transmembrane region" description="Helical" evidence="1">
    <location>
        <begin position="521"/>
        <end position="542"/>
    </location>
</feature>
<feature type="transmembrane region" description="Helical" evidence="1">
    <location>
        <begin position="813"/>
        <end position="832"/>
    </location>
</feature>
<keyword evidence="1" id="KW-0812">Transmembrane</keyword>
<feature type="transmembrane region" description="Helical" evidence="1">
    <location>
        <begin position="89"/>
        <end position="109"/>
    </location>
</feature>
<accession>A0A8S1HFQ3</accession>
<feature type="transmembrane region" description="Helical" evidence="1">
    <location>
        <begin position="6"/>
        <end position="29"/>
    </location>
</feature>
<evidence type="ECO:0008006" key="4">
    <source>
        <dbReference type="Google" id="ProtNLM"/>
    </source>
</evidence>
<protein>
    <recommendedName>
        <fullName evidence="4">G protein-coupled receptor</fullName>
    </recommendedName>
</protein>
<proteinExistence type="predicted"/>
<feature type="transmembrane region" description="Helical" evidence="1">
    <location>
        <begin position="631"/>
        <end position="653"/>
    </location>
</feature>
<dbReference type="PANTHER" id="PTHR22943">
    <property type="entry name" value="7-TRANSMEMBRANE DOMAIN RECEPTOR C.ELEGANS"/>
    <property type="match status" value="1"/>
</dbReference>
<gene>
    <name evidence="2" type="ORF">CAUJ_LOCUS9090</name>
</gene>
<reference evidence="2" key="1">
    <citation type="submission" date="2020-10" db="EMBL/GenBank/DDBJ databases">
        <authorList>
            <person name="Kikuchi T."/>
        </authorList>
    </citation>
    <scope>NUCLEOTIDE SEQUENCE</scope>
    <source>
        <strain evidence="2">NKZ352</strain>
    </source>
</reference>
<dbReference type="InterPro" id="IPR019428">
    <property type="entry name" value="7TM_GPCR_serpentine_rcpt_Str"/>
</dbReference>
<feature type="transmembrane region" description="Helical" evidence="1">
    <location>
        <begin position="41"/>
        <end position="60"/>
    </location>
</feature>
<feature type="transmembrane region" description="Helical" evidence="1">
    <location>
        <begin position="891"/>
        <end position="911"/>
    </location>
</feature>
<sequence length="986" mass="112780">MDVDVFEAVFALNAVFGVFFNLLLLMVAWLTPLPSNSKYKILVASFAAFNVLYSLLHVTLKPTVFIKGHLLYLVTFFLDSESFQKFFEIVVYMVIVVESHFILFVNFLYRYLMISRKVAENKNAFRLSDIVLLIVINLFLISLFVSFARNLEAKEWIDPIIHEEIQSVLHVELPRNGFFFAEISEKNLHDVLMLAGILSVFFINTVSMMVVGFKTYKLLNQHVLNLPIQKQIFHAILCQSIAPFFLGFLPSLIAIACTFSDINLGIYTNVLFVLHSLQPVVDPLFTLSLIKIYREKVFKTLFCRKDTSVKLNSLGSASVYVATADEDFWKVMVVDTFEAIFAFNAAVGVFLNFILLIVSWYTPLPSNSKYKILIVLFAVFNIFYSVLHVTLKPIIYVKGHKLAFITTFLTQEKWRFFEILAYMAIVIESHYLLLVNFLYRYFSLSRKVAETKNAFRRKDVLLLLLFNFIVTLAFLSFTKNLEAKEMKDSQVKEEIQATFHVEIPQYGFFYAEPSKSNLKDVCMVAGLLGVFFIITVSMMVVGFKTYRLLNQHILNLPIQKQIFHAILCQSIAPFFLGFLPSLIVIICTYSNVNLGIYTNILFVFHSLQPVVDPLFTALSLSTEMLVVMLEAIFSLSATLGVILNGLLLIIAKFTPLPGNSKYRNLVLLFAAFNVFYSLLHVTFKPVGKKAVFVALPPFEIPQKVFGNMGVIIYSSFLLESHYLIFVNLLYRCLVLSRKLAEAKNAFSPRDHGLLAIGNVIFVSLYSIFINQFNTKEDLDPDICEEIENAFHIDIRNQSFFYADASSKNWEETFLLTGMLSELLSINLAISVVGWRTYRLLNQLVLNAAFQKQFFYAILCQSLAPFFLTFLPCLSAFLIAFSGINPGIYSNIILPFFSLQPVVDPLFTLLMIKVYRDKLFQFLTNQPDTERRIKDVYEEHAPSQSTISLWSNKFSKGLFTWLKVSGRAGRPSWIWTCCASKLKPILM</sequence>
<dbReference type="PANTHER" id="PTHR22943:SF248">
    <property type="entry name" value="SEVEN TM RECEPTOR"/>
    <property type="match status" value="1"/>
</dbReference>
<evidence type="ECO:0000313" key="2">
    <source>
        <dbReference type="EMBL" id="CAD6193171.1"/>
    </source>
</evidence>
<feature type="transmembrane region" description="Helical" evidence="1">
    <location>
        <begin position="191"/>
        <end position="211"/>
    </location>
</feature>
<evidence type="ECO:0000256" key="1">
    <source>
        <dbReference type="SAM" id="Phobius"/>
    </source>
</evidence>
<feature type="transmembrane region" description="Helical" evidence="1">
    <location>
        <begin position="853"/>
        <end position="879"/>
    </location>
</feature>
<feature type="transmembrane region" description="Helical" evidence="1">
    <location>
        <begin position="232"/>
        <end position="254"/>
    </location>
</feature>
<feature type="transmembrane region" description="Helical" evidence="1">
    <location>
        <begin position="710"/>
        <end position="730"/>
    </location>
</feature>
<dbReference type="Pfam" id="PF10326">
    <property type="entry name" value="7TM_GPCR_Str"/>
    <property type="match status" value="3"/>
</dbReference>
<dbReference type="OrthoDB" id="10017160at2759"/>
<name>A0A8S1HFQ3_9PELO</name>
<dbReference type="EMBL" id="CAJGYM010000033">
    <property type="protein sequence ID" value="CAD6193171.1"/>
    <property type="molecule type" value="Genomic_DNA"/>
</dbReference>
<dbReference type="Proteomes" id="UP000835052">
    <property type="component" value="Unassembled WGS sequence"/>
</dbReference>
<feature type="transmembrane region" description="Helical" evidence="1">
    <location>
        <begin position="751"/>
        <end position="769"/>
    </location>
</feature>
<dbReference type="AlphaFoldDB" id="A0A8S1HFQ3"/>
<keyword evidence="3" id="KW-1185">Reference proteome</keyword>
<evidence type="ECO:0000313" key="3">
    <source>
        <dbReference type="Proteomes" id="UP000835052"/>
    </source>
</evidence>
<organism evidence="2 3">
    <name type="scientific">Caenorhabditis auriculariae</name>
    <dbReference type="NCBI Taxonomy" id="2777116"/>
    <lineage>
        <taxon>Eukaryota</taxon>
        <taxon>Metazoa</taxon>
        <taxon>Ecdysozoa</taxon>
        <taxon>Nematoda</taxon>
        <taxon>Chromadorea</taxon>
        <taxon>Rhabditida</taxon>
        <taxon>Rhabditina</taxon>
        <taxon>Rhabditomorpha</taxon>
        <taxon>Rhabditoidea</taxon>
        <taxon>Rhabditidae</taxon>
        <taxon>Peloderinae</taxon>
        <taxon>Caenorhabditis</taxon>
    </lineage>
</organism>
<keyword evidence="1" id="KW-1133">Transmembrane helix</keyword>
<comment type="caution">
    <text evidence="2">The sequence shown here is derived from an EMBL/GenBank/DDBJ whole genome shotgun (WGS) entry which is preliminary data.</text>
</comment>
<dbReference type="SUPFAM" id="SSF81321">
    <property type="entry name" value="Family A G protein-coupled receptor-like"/>
    <property type="match status" value="3"/>
</dbReference>
<feature type="transmembrane region" description="Helical" evidence="1">
    <location>
        <begin position="459"/>
        <end position="477"/>
    </location>
</feature>
<feature type="transmembrane region" description="Helical" evidence="1">
    <location>
        <begin position="130"/>
        <end position="148"/>
    </location>
</feature>
<feature type="transmembrane region" description="Helical" evidence="1">
    <location>
        <begin position="419"/>
        <end position="439"/>
    </location>
</feature>
<feature type="transmembrane region" description="Helical" evidence="1">
    <location>
        <begin position="372"/>
        <end position="391"/>
    </location>
</feature>
<feature type="transmembrane region" description="Helical" evidence="1">
    <location>
        <begin position="339"/>
        <end position="360"/>
    </location>
</feature>
<feature type="transmembrane region" description="Helical" evidence="1">
    <location>
        <begin position="665"/>
        <end position="683"/>
    </location>
</feature>
<keyword evidence="1" id="KW-0472">Membrane</keyword>
<feature type="transmembrane region" description="Helical" evidence="1">
    <location>
        <begin position="562"/>
        <end position="587"/>
    </location>
</feature>